<feature type="domain" description="RlpA-like protein double-psi beta-barrel" evidence="1">
    <location>
        <begin position="3"/>
        <end position="86"/>
    </location>
</feature>
<proteinExistence type="predicted"/>
<organism evidence="2 3">
    <name type="scientific">Synechocystis salina LEGE 00031</name>
    <dbReference type="NCBI Taxonomy" id="1828736"/>
    <lineage>
        <taxon>Bacteria</taxon>
        <taxon>Bacillati</taxon>
        <taxon>Cyanobacteriota</taxon>
        <taxon>Cyanophyceae</taxon>
        <taxon>Synechococcales</taxon>
        <taxon>Merismopediaceae</taxon>
        <taxon>Synechocystis</taxon>
    </lineage>
</organism>
<accession>A0ABR9VNR8</accession>
<protein>
    <recommendedName>
        <fullName evidence="1">RlpA-like protein double-psi beta-barrel domain-containing protein</fullName>
    </recommendedName>
</protein>
<dbReference type="Pfam" id="PF03330">
    <property type="entry name" value="DPBB_1"/>
    <property type="match status" value="1"/>
</dbReference>
<dbReference type="PANTHER" id="PTHR34183">
    <property type="entry name" value="ENDOLYTIC PEPTIDOGLYCAN TRANSGLYCOSYLASE RLPA"/>
    <property type="match status" value="1"/>
</dbReference>
<dbReference type="PANTHER" id="PTHR34183:SF8">
    <property type="entry name" value="ENDOLYTIC PEPTIDOGLYCAN TRANSGLYCOSYLASE RLPA-RELATED"/>
    <property type="match status" value="1"/>
</dbReference>
<dbReference type="InterPro" id="IPR009009">
    <property type="entry name" value="RlpA-like_DPBB"/>
</dbReference>
<gene>
    <name evidence="2" type="ORF">IQ217_03805</name>
</gene>
<evidence type="ECO:0000259" key="1">
    <source>
        <dbReference type="Pfam" id="PF03330"/>
    </source>
</evidence>
<keyword evidence="3" id="KW-1185">Reference proteome</keyword>
<reference evidence="2 3" key="1">
    <citation type="submission" date="2020-10" db="EMBL/GenBank/DDBJ databases">
        <authorList>
            <person name="Castelo-Branco R."/>
            <person name="Eusebio N."/>
            <person name="Adriana R."/>
            <person name="Vieira A."/>
            <person name="Brugerolle De Fraissinette N."/>
            <person name="Rezende De Castro R."/>
            <person name="Schneider M.P."/>
            <person name="Vasconcelos V."/>
            <person name="Leao P.N."/>
        </authorList>
    </citation>
    <scope>NUCLEOTIDE SEQUENCE [LARGE SCALE GENOMIC DNA]</scope>
    <source>
        <strain evidence="2 3">LEGE 00031</strain>
    </source>
</reference>
<evidence type="ECO:0000313" key="3">
    <source>
        <dbReference type="Proteomes" id="UP000658720"/>
    </source>
</evidence>
<dbReference type="Proteomes" id="UP000658720">
    <property type="component" value="Unassembled WGS sequence"/>
</dbReference>
<dbReference type="RefSeq" id="WP_190596205.1">
    <property type="nucleotide sequence ID" value="NZ_JADEVV010000007.1"/>
</dbReference>
<dbReference type="SUPFAM" id="SSF50685">
    <property type="entry name" value="Barwin-like endoglucanases"/>
    <property type="match status" value="1"/>
</dbReference>
<comment type="caution">
    <text evidence="2">The sequence shown here is derived from an EMBL/GenBank/DDBJ whole genome shotgun (WGS) entry which is preliminary data.</text>
</comment>
<dbReference type="InterPro" id="IPR036908">
    <property type="entry name" value="RlpA-like_sf"/>
</dbReference>
<dbReference type="CDD" id="cd22268">
    <property type="entry name" value="DPBB_RlpA-like"/>
    <property type="match status" value="1"/>
</dbReference>
<dbReference type="Gene3D" id="2.40.40.10">
    <property type="entry name" value="RlpA-like domain"/>
    <property type="match status" value="1"/>
</dbReference>
<name>A0ABR9VNR8_9SYNC</name>
<evidence type="ECO:0000313" key="2">
    <source>
        <dbReference type="EMBL" id="MBE9252997.1"/>
    </source>
</evidence>
<dbReference type="EMBL" id="JADEVV010000007">
    <property type="protein sequence ID" value="MBE9252997.1"/>
    <property type="molecule type" value="Genomic_DNA"/>
</dbReference>
<sequence>MLAQSATFYGNQFVGRKMANGQVYNHGRMVAAHPSLPLGTRVRVTNRRTGKSVVVTVSDRCNCSIDLSRAAFQQIANPRKGRVPVSITRL</sequence>